<evidence type="ECO:0000259" key="4">
    <source>
        <dbReference type="PROSITE" id="PS50144"/>
    </source>
</evidence>
<dbReference type="SMR" id="A0A3B6SM13"/>
<dbReference type="PROSITE" id="PS50097">
    <property type="entry name" value="BTB"/>
    <property type="match status" value="1"/>
</dbReference>
<organism evidence="5">
    <name type="scientific">Triticum aestivum</name>
    <name type="common">Wheat</name>
    <dbReference type="NCBI Taxonomy" id="4565"/>
    <lineage>
        <taxon>Eukaryota</taxon>
        <taxon>Viridiplantae</taxon>
        <taxon>Streptophyta</taxon>
        <taxon>Embryophyta</taxon>
        <taxon>Tracheophyta</taxon>
        <taxon>Spermatophyta</taxon>
        <taxon>Magnoliopsida</taxon>
        <taxon>Liliopsida</taxon>
        <taxon>Poales</taxon>
        <taxon>Poaceae</taxon>
        <taxon>BOP clade</taxon>
        <taxon>Pooideae</taxon>
        <taxon>Triticodae</taxon>
        <taxon>Triticeae</taxon>
        <taxon>Triticinae</taxon>
        <taxon>Triticum</taxon>
    </lineage>
</organism>
<dbReference type="OrthoDB" id="605674at2759"/>
<name>A0A3B6SM13_WHEAT</name>
<dbReference type="SMART" id="SM00225">
    <property type="entry name" value="BTB"/>
    <property type="match status" value="1"/>
</dbReference>
<dbReference type="SUPFAM" id="SSF49599">
    <property type="entry name" value="TRAF domain-like"/>
    <property type="match status" value="1"/>
</dbReference>
<dbReference type="InterPro" id="IPR011333">
    <property type="entry name" value="SKP1/BTB/POZ_sf"/>
</dbReference>
<evidence type="ECO:0008006" key="7">
    <source>
        <dbReference type="Google" id="ProtNLM"/>
    </source>
</evidence>
<dbReference type="Pfam" id="PF00651">
    <property type="entry name" value="BTB"/>
    <property type="match status" value="1"/>
</dbReference>
<dbReference type="Gene3D" id="2.60.210.10">
    <property type="entry name" value="Apoptosis, Tumor Necrosis Factor Receptor Associated Protein 2, Chain A"/>
    <property type="match status" value="1"/>
</dbReference>
<accession>A0A3B6SM13</accession>
<dbReference type="InterPro" id="IPR000210">
    <property type="entry name" value="BTB/POZ_dom"/>
</dbReference>
<evidence type="ECO:0000313" key="5">
    <source>
        <dbReference type="EnsemblPlants" id="TraesCS7B02G369700.1.cds1"/>
    </source>
</evidence>
<dbReference type="GO" id="GO:0016567">
    <property type="term" value="P:protein ubiquitination"/>
    <property type="evidence" value="ECO:0007669"/>
    <property type="project" value="InterPro"/>
</dbReference>
<dbReference type="InterPro" id="IPR045005">
    <property type="entry name" value="BPM1-6"/>
</dbReference>
<dbReference type="RefSeq" id="XP_044436228.1">
    <property type="nucleotide sequence ID" value="XM_044580293.1"/>
</dbReference>
<dbReference type="SUPFAM" id="SSF54695">
    <property type="entry name" value="POZ domain"/>
    <property type="match status" value="1"/>
</dbReference>
<dbReference type="Gramene" id="TraesCS7B03G0996400.1">
    <property type="protein sequence ID" value="TraesCS7B03G0996400.1.CDS1"/>
    <property type="gene ID" value="TraesCS7B03G0996400"/>
</dbReference>
<feature type="domain" description="MATH" evidence="4">
    <location>
        <begin position="29"/>
        <end position="158"/>
    </location>
</feature>
<dbReference type="Gene3D" id="3.30.710.10">
    <property type="entry name" value="Potassium Channel Kv1.1, Chain A"/>
    <property type="match status" value="1"/>
</dbReference>
<dbReference type="AlphaFoldDB" id="A0A3B6SM13"/>
<sequence length="388" mass="42404">MSMGAVLSAVRAAGRQQLSASIVAARQVSASHVLRIDGYSRISKILATGQATRSGTFSVGGHDWHILHYPNGCFEQHKGSLSFFLEHASHAKTGDTTAKVELSILDHASKPSHTQTKADYRFSNATSLNWGWRDFIKHEDLDVEKHLKDDCLTILCDVTVTVLDTEDHSEAAAPEPTVVEPPFGMRGQLAEFIWNKKEVDVHIEVGGETLPAHRRILEAASPVFKAHLSLASATTGRGGGCNSNTALLRVDDMDAEVFKALLQFIYLDSPPRPLEKTMAERLLVAADRYELEKLKLICEAALLQHVDLSSVAAALALAERHHCSVLRTACVQFLSSPGNLEAFMASGDFAQLKTGCPSALLELLVKKMMRQEKGMSTMHRISRACSSH</sequence>
<keyword evidence="6" id="KW-1185">Reference proteome</keyword>
<gene>
    <name evidence="5" type="primary">LOC123162508</name>
</gene>
<dbReference type="STRING" id="4565.A0A3B6SM13"/>
<evidence type="ECO:0000313" key="6">
    <source>
        <dbReference type="Proteomes" id="UP000019116"/>
    </source>
</evidence>
<dbReference type="Gramene" id="TraesCS7B02G369700.1">
    <property type="protein sequence ID" value="TraesCS7B02G369700.1.cds1"/>
    <property type="gene ID" value="TraesCS7B02G369700"/>
</dbReference>
<feature type="domain" description="BTB" evidence="3">
    <location>
        <begin position="199"/>
        <end position="266"/>
    </location>
</feature>
<dbReference type="PANTHER" id="PTHR26379:SF316">
    <property type="entry name" value="MATH DOMAIN-CONTAINING PROTEIN"/>
    <property type="match status" value="1"/>
</dbReference>
<evidence type="ECO:0000256" key="1">
    <source>
        <dbReference type="ARBA" id="ARBA00004906"/>
    </source>
</evidence>
<dbReference type="Proteomes" id="UP000019116">
    <property type="component" value="Chromosome 7B"/>
</dbReference>
<evidence type="ECO:0000256" key="2">
    <source>
        <dbReference type="ARBA" id="ARBA00010846"/>
    </source>
</evidence>
<dbReference type="Gramene" id="TraesLDM7B03G04222520.1">
    <property type="protein sequence ID" value="TraesLDM7B03G04222520.1.CDS1"/>
    <property type="gene ID" value="TraesLDM7B03G04222520"/>
</dbReference>
<proteinExistence type="inferred from homology"/>
<dbReference type="PROSITE" id="PS50144">
    <property type="entry name" value="MATH"/>
    <property type="match status" value="1"/>
</dbReference>
<dbReference type="GeneID" id="123162508"/>
<dbReference type="PANTHER" id="PTHR26379">
    <property type="entry name" value="BTB/POZ AND MATH DOMAIN-CONTAINING PROTEIN 1"/>
    <property type="match status" value="1"/>
</dbReference>
<dbReference type="Gramene" id="TraesMAC7B03G04213190.1">
    <property type="protein sequence ID" value="TraesMAC7B03G04213190.1.CDS1"/>
    <property type="gene ID" value="TraesMAC7B03G04213190"/>
</dbReference>
<dbReference type="InterPro" id="IPR008974">
    <property type="entry name" value="TRAF-like"/>
</dbReference>
<reference evidence="5" key="1">
    <citation type="submission" date="2018-08" db="EMBL/GenBank/DDBJ databases">
        <authorList>
            <person name="Rossello M."/>
        </authorList>
    </citation>
    <scope>NUCLEOTIDE SEQUENCE [LARGE SCALE GENOMIC DNA]</scope>
    <source>
        <strain evidence="5">cv. Chinese Spring</strain>
    </source>
</reference>
<dbReference type="SMART" id="SM00061">
    <property type="entry name" value="MATH"/>
    <property type="match status" value="1"/>
</dbReference>
<dbReference type="CDD" id="cd00121">
    <property type="entry name" value="MATH"/>
    <property type="match status" value="1"/>
</dbReference>
<dbReference type="Pfam" id="PF22486">
    <property type="entry name" value="MATH_2"/>
    <property type="match status" value="1"/>
</dbReference>
<dbReference type="Gene3D" id="1.25.40.420">
    <property type="match status" value="1"/>
</dbReference>
<comment type="pathway">
    <text evidence="1">Protein modification; protein ubiquitination.</text>
</comment>
<dbReference type="InterPro" id="IPR002083">
    <property type="entry name" value="MATH/TRAF_dom"/>
</dbReference>
<comment type="similarity">
    <text evidence="2">Belongs to the Tdpoz family.</text>
</comment>
<protein>
    <recommendedName>
        <fullName evidence="7">BTB domain-containing protein</fullName>
    </recommendedName>
</protein>
<dbReference type="Pfam" id="PF24570">
    <property type="entry name" value="BACK_BPM_SPOP"/>
    <property type="match status" value="1"/>
</dbReference>
<dbReference type="EnsemblPlants" id="TraesCS7B02G369700.1">
    <property type="protein sequence ID" value="TraesCS7B02G369700.1.cds1"/>
    <property type="gene ID" value="TraesCS7B02G369700"/>
</dbReference>
<reference evidence="5" key="2">
    <citation type="submission" date="2018-10" db="UniProtKB">
        <authorList>
            <consortium name="EnsemblPlants"/>
        </authorList>
    </citation>
    <scope>IDENTIFICATION</scope>
</reference>
<dbReference type="InterPro" id="IPR056423">
    <property type="entry name" value="BACK_BPM_SPOP"/>
</dbReference>
<evidence type="ECO:0000259" key="3">
    <source>
        <dbReference type="PROSITE" id="PS50097"/>
    </source>
</evidence>